<dbReference type="InterPro" id="IPR039699">
    <property type="entry name" value="Ribosomal_uL30"/>
</dbReference>
<dbReference type="GO" id="GO:0003723">
    <property type="term" value="F:RNA binding"/>
    <property type="evidence" value="ECO:0007669"/>
    <property type="project" value="TreeGrafter"/>
</dbReference>
<sequence>MKQRGGKRNKGALIMSDSKLLFVIRIGGEKLYASENKKAFILFKAAKNLQWGLYTPICRVKDLLYKKGSGKIDNQRVPLTSNDIVEQTLGQHGIICLEDVVGEISNVGPHFKEVTSFLCPFSLTKPEKALQGKKRRYNNGGDSGNREDHINELISKMN</sequence>
<dbReference type="PANTHER" id="PTHR11524:SF56">
    <property type="entry name" value="60S RIBOSOMAL PROTEIN L7-2-LIKE"/>
    <property type="match status" value="1"/>
</dbReference>
<dbReference type="GO" id="GO:0000463">
    <property type="term" value="P:maturation of LSU-rRNA from tricistronic rRNA transcript (SSU-rRNA, 5.8S rRNA, LSU-rRNA)"/>
    <property type="evidence" value="ECO:0007669"/>
    <property type="project" value="TreeGrafter"/>
</dbReference>
<protein>
    <submittedName>
        <fullName evidence="1">Uncharacterized protein</fullName>
    </submittedName>
</protein>
<dbReference type="Gene3D" id="3.30.1390.20">
    <property type="entry name" value="Ribosomal protein L30, ferredoxin-like fold domain"/>
    <property type="match status" value="1"/>
</dbReference>
<dbReference type="EMBL" id="JAVYJV010000003">
    <property type="protein sequence ID" value="KAK4374705.1"/>
    <property type="molecule type" value="Genomic_DNA"/>
</dbReference>
<dbReference type="InterPro" id="IPR036919">
    <property type="entry name" value="Ribo_uL30_ferredoxin-like_sf"/>
</dbReference>
<dbReference type="AlphaFoldDB" id="A0AAE1SRX1"/>
<evidence type="ECO:0000313" key="2">
    <source>
        <dbReference type="Proteomes" id="UP001291623"/>
    </source>
</evidence>
<comment type="caution">
    <text evidence="1">The sequence shown here is derived from an EMBL/GenBank/DDBJ whole genome shotgun (WGS) entry which is preliminary data.</text>
</comment>
<organism evidence="1 2">
    <name type="scientific">Anisodus tanguticus</name>
    <dbReference type="NCBI Taxonomy" id="243964"/>
    <lineage>
        <taxon>Eukaryota</taxon>
        <taxon>Viridiplantae</taxon>
        <taxon>Streptophyta</taxon>
        <taxon>Embryophyta</taxon>
        <taxon>Tracheophyta</taxon>
        <taxon>Spermatophyta</taxon>
        <taxon>Magnoliopsida</taxon>
        <taxon>eudicotyledons</taxon>
        <taxon>Gunneridae</taxon>
        <taxon>Pentapetalae</taxon>
        <taxon>asterids</taxon>
        <taxon>lamiids</taxon>
        <taxon>Solanales</taxon>
        <taxon>Solanaceae</taxon>
        <taxon>Solanoideae</taxon>
        <taxon>Hyoscyameae</taxon>
        <taxon>Anisodus</taxon>
    </lineage>
</organism>
<dbReference type="GO" id="GO:0003735">
    <property type="term" value="F:structural constituent of ribosome"/>
    <property type="evidence" value="ECO:0007669"/>
    <property type="project" value="TreeGrafter"/>
</dbReference>
<keyword evidence="2" id="KW-1185">Reference proteome</keyword>
<dbReference type="PANTHER" id="PTHR11524">
    <property type="entry name" value="60S RIBOSOMAL PROTEIN L7"/>
    <property type="match status" value="1"/>
</dbReference>
<dbReference type="GO" id="GO:0022625">
    <property type="term" value="C:cytosolic large ribosomal subunit"/>
    <property type="evidence" value="ECO:0007669"/>
    <property type="project" value="TreeGrafter"/>
</dbReference>
<dbReference type="SUPFAM" id="SSF55129">
    <property type="entry name" value="Ribosomal protein L30p/L7e"/>
    <property type="match status" value="1"/>
</dbReference>
<gene>
    <name evidence="1" type="ORF">RND71_005382</name>
</gene>
<evidence type="ECO:0000313" key="1">
    <source>
        <dbReference type="EMBL" id="KAK4374705.1"/>
    </source>
</evidence>
<accession>A0AAE1SRX1</accession>
<reference evidence="1" key="1">
    <citation type="submission" date="2023-12" db="EMBL/GenBank/DDBJ databases">
        <title>Genome assembly of Anisodus tanguticus.</title>
        <authorList>
            <person name="Wang Y.-J."/>
        </authorList>
    </citation>
    <scope>NUCLEOTIDE SEQUENCE</scope>
    <source>
        <strain evidence="1">KB-2021</strain>
        <tissue evidence="1">Leaf</tissue>
    </source>
</reference>
<dbReference type="CDD" id="cd01657">
    <property type="entry name" value="Ribosomal_L7_archeal_euk"/>
    <property type="match status" value="1"/>
</dbReference>
<name>A0AAE1SRX1_9SOLA</name>
<proteinExistence type="predicted"/>
<dbReference type="InterPro" id="IPR035808">
    <property type="entry name" value="Ribosomal_uL30_euk_arc"/>
</dbReference>
<dbReference type="Proteomes" id="UP001291623">
    <property type="component" value="Unassembled WGS sequence"/>
</dbReference>